<dbReference type="RefSeq" id="WP_245739026.1">
    <property type="nucleotide sequence ID" value="NZ_FOXP01000002.1"/>
</dbReference>
<dbReference type="Gene3D" id="2.40.50.90">
    <property type="match status" value="1"/>
</dbReference>
<gene>
    <name evidence="2" type="ORF">SAMN04488241_102115</name>
</gene>
<dbReference type="PROSITE" id="PS50830">
    <property type="entry name" value="TNASE_3"/>
    <property type="match status" value="1"/>
</dbReference>
<dbReference type="STRING" id="634430.SAMN04488241_102115"/>
<dbReference type="Pfam" id="PF00565">
    <property type="entry name" value="SNase"/>
    <property type="match status" value="1"/>
</dbReference>
<dbReference type="Proteomes" id="UP000199586">
    <property type="component" value="Unassembled WGS sequence"/>
</dbReference>
<sequence length="224" mass="24057">MEYVLDFARAVSGGAPIRGRRRGGAGVVAQLRIAMLGIMLGLALPSLRGTDWHTLLPAGVTVELPRAGRVTWPAGEIGLPPIGKLSELVGAMLGANDAARGTADVVTTRFGRCGRGVVGDCVVDGDTFRLNGEKIRIADIDTPETHPPRCAREARAGERATERMRALLNEGPVTLEPYKRGHDRYGRRLAVVTRDGVSLGEQLVREGLARRYDGGQRRGWCGLV</sequence>
<dbReference type="SMART" id="SM00318">
    <property type="entry name" value="SNc"/>
    <property type="match status" value="1"/>
</dbReference>
<evidence type="ECO:0000259" key="1">
    <source>
        <dbReference type="PROSITE" id="PS50830"/>
    </source>
</evidence>
<protein>
    <submittedName>
        <fullName evidence="2">Nuclease homologue</fullName>
    </submittedName>
</protein>
<name>A0A1I5QLF7_9SPHN</name>
<keyword evidence="3" id="KW-1185">Reference proteome</keyword>
<proteinExistence type="predicted"/>
<evidence type="ECO:0000313" key="2">
    <source>
        <dbReference type="EMBL" id="SFP46716.1"/>
    </source>
</evidence>
<dbReference type="SUPFAM" id="SSF50199">
    <property type="entry name" value="Staphylococcal nuclease"/>
    <property type="match status" value="1"/>
</dbReference>
<dbReference type="InterPro" id="IPR035437">
    <property type="entry name" value="SNase_OB-fold_sf"/>
</dbReference>
<accession>A0A1I5QLF7</accession>
<organism evidence="2 3">
    <name type="scientific">Sphingomonas rubra</name>
    <dbReference type="NCBI Taxonomy" id="634430"/>
    <lineage>
        <taxon>Bacteria</taxon>
        <taxon>Pseudomonadati</taxon>
        <taxon>Pseudomonadota</taxon>
        <taxon>Alphaproteobacteria</taxon>
        <taxon>Sphingomonadales</taxon>
        <taxon>Sphingomonadaceae</taxon>
        <taxon>Sphingomonas</taxon>
    </lineage>
</organism>
<dbReference type="InterPro" id="IPR016071">
    <property type="entry name" value="Staphylococal_nuclease_OB-fold"/>
</dbReference>
<dbReference type="AlphaFoldDB" id="A0A1I5QLF7"/>
<evidence type="ECO:0000313" key="3">
    <source>
        <dbReference type="Proteomes" id="UP000199586"/>
    </source>
</evidence>
<reference evidence="2 3" key="1">
    <citation type="submission" date="2016-10" db="EMBL/GenBank/DDBJ databases">
        <authorList>
            <person name="de Groot N.N."/>
        </authorList>
    </citation>
    <scope>NUCLEOTIDE SEQUENCE [LARGE SCALE GENOMIC DNA]</scope>
    <source>
        <strain evidence="2 3">CGMCC 1.9113</strain>
    </source>
</reference>
<feature type="domain" description="TNase-like" evidence="1">
    <location>
        <begin position="122"/>
        <end position="212"/>
    </location>
</feature>
<dbReference type="EMBL" id="FOXP01000002">
    <property type="protein sequence ID" value="SFP46716.1"/>
    <property type="molecule type" value="Genomic_DNA"/>
</dbReference>